<dbReference type="AlphaFoldDB" id="A0A3L6NU27"/>
<evidence type="ECO:0000313" key="2">
    <source>
        <dbReference type="EMBL" id="RKK22547.1"/>
    </source>
</evidence>
<evidence type="ECO:0000256" key="1">
    <source>
        <dbReference type="SAM" id="MobiDB-lite"/>
    </source>
</evidence>
<name>A0A3L6NU27_FUSOX</name>
<accession>A0A3L6NU27</accession>
<reference evidence="2" key="1">
    <citation type="journal article" date="2018" name="Sci. Rep.">
        <title>Characterisation of pathogen-specific regions and novel effector candidates in Fusarium oxysporum f. sp. cepae.</title>
        <authorList>
            <person name="Armitage A.D."/>
            <person name="Taylor A."/>
            <person name="Sobczyk M.K."/>
            <person name="Baxter L."/>
            <person name="Greenfield B.P."/>
            <person name="Bates H.J."/>
            <person name="Wilson F."/>
            <person name="Jackson A.C."/>
            <person name="Ott S."/>
            <person name="Harrison R.J."/>
            <person name="Clarkson J.P."/>
        </authorList>
    </citation>
    <scope>NUCLEOTIDE SEQUENCE [LARGE SCALE GENOMIC DNA]</scope>
    <source>
        <strain evidence="2">FoC_Fus2</strain>
    </source>
</reference>
<organism evidence="2">
    <name type="scientific">Fusarium oxysporum f. sp. cepae</name>
    <dbReference type="NCBI Taxonomy" id="396571"/>
    <lineage>
        <taxon>Eukaryota</taxon>
        <taxon>Fungi</taxon>
        <taxon>Dikarya</taxon>
        <taxon>Ascomycota</taxon>
        <taxon>Pezizomycotina</taxon>
        <taxon>Sordariomycetes</taxon>
        <taxon>Hypocreomycetidae</taxon>
        <taxon>Hypocreales</taxon>
        <taxon>Nectriaceae</taxon>
        <taxon>Fusarium</taxon>
        <taxon>Fusarium oxysporum species complex</taxon>
    </lineage>
</organism>
<feature type="region of interest" description="Disordered" evidence="1">
    <location>
        <begin position="1"/>
        <end position="23"/>
    </location>
</feature>
<gene>
    <name evidence="2" type="ORF">BFJ65_g5144</name>
</gene>
<dbReference type="EMBL" id="MRCU01000003">
    <property type="protein sequence ID" value="RKK22547.1"/>
    <property type="molecule type" value="Genomic_DNA"/>
</dbReference>
<sequence>MAGRAVWDQGRLPSENPDWRRSPNQNSLKYTLHISNGCQGRIWVTAAEPIVDTEDSRLQTRIENPMLASSFGEENLILVARYLLILVEMVDHACICYRTHIMIS</sequence>
<protein>
    <submittedName>
        <fullName evidence="2">Uncharacterized protein</fullName>
    </submittedName>
</protein>
<proteinExistence type="predicted"/>
<comment type="caution">
    <text evidence="2">The sequence shown here is derived from an EMBL/GenBank/DDBJ whole genome shotgun (WGS) entry which is preliminary data.</text>
</comment>
<dbReference type="Proteomes" id="UP000270866">
    <property type="component" value="Chromosome 5"/>
</dbReference>